<organism evidence="1 2">
    <name type="scientific">Kluyvera cryocrescens</name>
    <name type="common">Kluyvera citrophila</name>
    <dbReference type="NCBI Taxonomy" id="580"/>
    <lineage>
        <taxon>Bacteria</taxon>
        <taxon>Pseudomonadati</taxon>
        <taxon>Pseudomonadota</taxon>
        <taxon>Gammaproteobacteria</taxon>
        <taxon>Enterobacterales</taxon>
        <taxon>Enterobacteriaceae</taxon>
        <taxon>Kluyvera</taxon>
    </lineage>
</organism>
<proteinExistence type="predicted"/>
<dbReference type="Proteomes" id="UP000401081">
    <property type="component" value="Unassembled WGS sequence"/>
</dbReference>
<accession>A0A485A2N1</accession>
<evidence type="ECO:0000313" key="1">
    <source>
        <dbReference type="EMBL" id="VFS54800.1"/>
    </source>
</evidence>
<name>A0A485A2N1_KLUCR</name>
<protein>
    <submittedName>
        <fullName evidence="1">Uncharacterized protein</fullName>
    </submittedName>
</protein>
<dbReference type="AlphaFoldDB" id="A0A485A2N1"/>
<sequence>MTVDKPRLTLEKPIHWIRNEQHPSFTGTLALDAKENPLYRRQRTASFGAEF</sequence>
<keyword evidence="2" id="KW-1185">Reference proteome</keyword>
<reference evidence="1 2" key="1">
    <citation type="submission" date="2019-03" db="EMBL/GenBank/DDBJ databases">
        <authorList>
            <consortium name="Pathogen Informatics"/>
        </authorList>
    </citation>
    <scope>NUCLEOTIDE SEQUENCE [LARGE SCALE GENOMIC DNA]</scope>
    <source>
        <strain evidence="1 2">NCTC12993</strain>
    </source>
</reference>
<dbReference type="EMBL" id="CAADJD010000001">
    <property type="protein sequence ID" value="VFS54800.1"/>
    <property type="molecule type" value="Genomic_DNA"/>
</dbReference>
<gene>
    <name evidence="1" type="ORF">NCTC12993_00027</name>
</gene>
<evidence type="ECO:0000313" key="2">
    <source>
        <dbReference type="Proteomes" id="UP000401081"/>
    </source>
</evidence>